<dbReference type="Pfam" id="PF00160">
    <property type="entry name" value="Pro_isomerase"/>
    <property type="match status" value="1"/>
</dbReference>
<dbReference type="EC" id="5.2.1.8" evidence="1"/>
<reference evidence="5" key="1">
    <citation type="submission" date="2024-05" db="EMBL/GenBank/DDBJ databases">
        <title>Planctomycetes of the genus Singulisphaera possess chitinolytic capabilities.</title>
        <authorList>
            <person name="Ivanova A."/>
        </authorList>
    </citation>
    <scope>NUCLEOTIDE SEQUENCE</scope>
    <source>
        <strain evidence="5">Ch08T</strain>
    </source>
</reference>
<name>A0AAU7C6D2_9BACT</name>
<dbReference type="RefSeq" id="WP_406693370.1">
    <property type="nucleotide sequence ID" value="NZ_CP155447.1"/>
</dbReference>
<dbReference type="PROSITE" id="PS50072">
    <property type="entry name" value="CSA_PPIASE_2"/>
    <property type="match status" value="1"/>
</dbReference>
<dbReference type="Gene3D" id="2.40.100.10">
    <property type="entry name" value="Cyclophilin-like"/>
    <property type="match status" value="1"/>
</dbReference>
<sequence>MFDRTWGGLFLESRETRDGETRQAGRRHRPQIDSLEERQLLTAALASLPDVSVSANLGTQVSLDGSASGATSQNFTVTSSNPDIPASIAVGKFLTLTVTHEKAAGKPDDVLISNRPITYQLFEDLTPLTSGKIESFVEMTPSFYDGKIFHRVASGFPTASDYIIQGGSLNGTGAGFSGIAGNPFVDEFVQQLSFSNKYQIAMANSGPDTNDTQFFMTTGVPEFLNFKHTVFGQVVSGFSTVDDMTKVAVGGTDGTTPLSPILINSSALSTQNPNGVVHIDATNAEAGATSVITVTATDPATNTTATQSFKVTVAAPTQNSRAFIQQLPFPTQVVTTTPGSAAQPAVVYTQNVAENQKNIFQIPGVDPEGDKLTYIVKAGVSTTSGVQAFTDIPASQGTATVDQNTGIVTVTPANGFNGAINMLVGVRDQTNRSTSGEALDSPSNFSYHQIILNVNGATPVALTPIALPVTQTVAAASPTTVQLNGVSANPATSTGLTYSIVSQPTHGTISEFDATKGTFVYTAAPNFEGLDGLQYTVTDHGTGTTDLTSPAAAVTLTITQAATGSVRQVGNVLVVTPAPRTDGGTNIIEITQINDAANSANDKIQVTINGVIDQTQPLVLDLDRIVVYGSKASDRITIDPSVDSFMRVTLDGGHGGINVLQAGTGFTREHGWFGANTLKGGSGRNVLIGREGHVKFRPTAATAVMFAGKGHPPRKHQHTTPPTGTFFRYVNGQIVPIETPAARPHAQGGNITAQRHLGQAQRKAAMRTALAAKLQKNQGNFGTKA</sequence>
<evidence type="ECO:0000256" key="1">
    <source>
        <dbReference type="ARBA" id="ARBA00013194"/>
    </source>
</evidence>
<dbReference type="PANTHER" id="PTHR45625">
    <property type="entry name" value="PEPTIDYL-PROLYL CIS-TRANS ISOMERASE-RELATED"/>
    <property type="match status" value="1"/>
</dbReference>
<dbReference type="PANTHER" id="PTHR45625:SF4">
    <property type="entry name" value="PEPTIDYLPROLYL ISOMERASE DOMAIN AND WD REPEAT-CONTAINING PROTEIN 1"/>
    <property type="match status" value="1"/>
</dbReference>
<dbReference type="Gene3D" id="2.60.40.3440">
    <property type="match status" value="1"/>
</dbReference>
<evidence type="ECO:0000256" key="3">
    <source>
        <dbReference type="ARBA" id="ARBA00023235"/>
    </source>
</evidence>
<gene>
    <name evidence="5" type="ORF">V5E97_20310</name>
</gene>
<accession>A0AAU7C6D2</accession>
<dbReference type="InterPro" id="IPR029000">
    <property type="entry name" value="Cyclophilin-like_dom_sf"/>
</dbReference>
<evidence type="ECO:0000256" key="2">
    <source>
        <dbReference type="ARBA" id="ARBA00023110"/>
    </source>
</evidence>
<keyword evidence="2" id="KW-0697">Rotamase</keyword>
<dbReference type="GO" id="GO:0003755">
    <property type="term" value="F:peptidyl-prolyl cis-trans isomerase activity"/>
    <property type="evidence" value="ECO:0007669"/>
    <property type="project" value="UniProtKB-KW"/>
</dbReference>
<evidence type="ECO:0000313" key="5">
    <source>
        <dbReference type="EMBL" id="XBH00700.1"/>
    </source>
</evidence>
<dbReference type="PRINTS" id="PR00153">
    <property type="entry name" value="CSAPPISMRASE"/>
</dbReference>
<dbReference type="AlphaFoldDB" id="A0AAU7C6D2"/>
<keyword evidence="3 5" id="KW-0413">Isomerase</keyword>
<protein>
    <recommendedName>
        <fullName evidence="1">peptidylprolyl isomerase</fullName>
        <ecNumber evidence="1">5.2.1.8</ecNumber>
    </recommendedName>
</protein>
<dbReference type="EMBL" id="CP155447">
    <property type="protein sequence ID" value="XBH00700.1"/>
    <property type="molecule type" value="Genomic_DNA"/>
</dbReference>
<feature type="domain" description="PPIase cyclophilin-type" evidence="4">
    <location>
        <begin position="117"/>
        <end position="268"/>
    </location>
</feature>
<evidence type="ECO:0000259" key="4">
    <source>
        <dbReference type="PROSITE" id="PS50072"/>
    </source>
</evidence>
<dbReference type="Pfam" id="PF17963">
    <property type="entry name" value="Big_9"/>
    <property type="match status" value="2"/>
</dbReference>
<dbReference type="SUPFAM" id="SSF50891">
    <property type="entry name" value="Cyclophilin-like"/>
    <property type="match status" value="1"/>
</dbReference>
<organism evidence="5">
    <name type="scientific">Singulisphaera sp. Ch08</name>
    <dbReference type="NCBI Taxonomy" id="3120278"/>
    <lineage>
        <taxon>Bacteria</taxon>
        <taxon>Pseudomonadati</taxon>
        <taxon>Planctomycetota</taxon>
        <taxon>Planctomycetia</taxon>
        <taxon>Isosphaerales</taxon>
        <taxon>Isosphaeraceae</taxon>
        <taxon>Singulisphaera</taxon>
    </lineage>
</organism>
<proteinExistence type="predicted"/>
<dbReference type="InterPro" id="IPR002130">
    <property type="entry name" value="Cyclophilin-type_PPIase_dom"/>
</dbReference>
<dbReference type="InterPro" id="IPR044666">
    <property type="entry name" value="Cyclophilin_A-like"/>
</dbReference>